<dbReference type="GO" id="GO:0005829">
    <property type="term" value="C:cytosol"/>
    <property type="evidence" value="ECO:0007669"/>
    <property type="project" value="TreeGrafter"/>
</dbReference>
<dbReference type="EMBL" id="FYDG01000001">
    <property type="protein sequence ID" value="SNB51198.1"/>
    <property type="molecule type" value="Genomic_DNA"/>
</dbReference>
<name>A0A212PWD0_RHOAC</name>
<dbReference type="CDD" id="cd01741">
    <property type="entry name" value="GATase1_1"/>
    <property type="match status" value="1"/>
</dbReference>
<reference evidence="3" key="1">
    <citation type="submission" date="2017-06" db="EMBL/GenBank/DDBJ databases">
        <authorList>
            <person name="Varghese N."/>
            <person name="Submissions S."/>
        </authorList>
    </citation>
    <scope>NUCLEOTIDE SEQUENCE [LARGE SCALE GENOMIC DNA]</scope>
    <source>
        <strain evidence="3">DSM 137</strain>
    </source>
</reference>
<sequence>MHIGVLETGRPAPQLVAAHGDYVDMVTRLFAGESDIRFSRYWLQEEPLPALEACDAYVITGSRCSVLDEAPWMLALEDFLRRAQAARRRVIGICFGHQILAKALGGRVEKAAAGWRLGLNSYALYGAPDWLNGAKVLRINAIHQDQVVVAPEGARKFATGVDCPVAALAYDDWAVSVQAHPEFTMEFERSLLTTLRGVTLSEGLADQALATLDAPGAQTDSADIAKGFAAFLRKGQRAD</sequence>
<dbReference type="InterPro" id="IPR017926">
    <property type="entry name" value="GATASE"/>
</dbReference>
<dbReference type="InterPro" id="IPR044992">
    <property type="entry name" value="ChyE-like"/>
</dbReference>
<keyword evidence="3" id="KW-1185">Reference proteome</keyword>
<protein>
    <submittedName>
        <fullName evidence="2">GMP synthase (Glutamine-hydrolysing)</fullName>
    </submittedName>
</protein>
<gene>
    <name evidence="2" type="ORF">SAMN06265338_10157</name>
</gene>
<dbReference type="PANTHER" id="PTHR42695">
    <property type="entry name" value="GLUTAMINE AMIDOTRANSFERASE YLR126C-RELATED"/>
    <property type="match status" value="1"/>
</dbReference>
<dbReference type="OrthoDB" id="9794816at2"/>
<feature type="domain" description="Glutamine amidotransferase" evidence="1">
    <location>
        <begin position="79"/>
        <end position="187"/>
    </location>
</feature>
<dbReference type="PROSITE" id="PS51273">
    <property type="entry name" value="GATASE_TYPE_1"/>
    <property type="match status" value="1"/>
</dbReference>
<dbReference type="PANTHER" id="PTHR42695:SF5">
    <property type="entry name" value="GLUTAMINE AMIDOTRANSFERASE YLR126C-RELATED"/>
    <property type="match status" value="1"/>
</dbReference>
<dbReference type="Proteomes" id="UP000198418">
    <property type="component" value="Unassembled WGS sequence"/>
</dbReference>
<dbReference type="InterPro" id="IPR029062">
    <property type="entry name" value="Class_I_gatase-like"/>
</dbReference>
<dbReference type="AlphaFoldDB" id="A0A212PWD0"/>
<proteinExistence type="predicted"/>
<dbReference type="SUPFAM" id="SSF52317">
    <property type="entry name" value="Class I glutamine amidotransferase-like"/>
    <property type="match status" value="1"/>
</dbReference>
<dbReference type="Gene3D" id="3.40.50.880">
    <property type="match status" value="1"/>
</dbReference>
<evidence type="ECO:0000313" key="3">
    <source>
        <dbReference type="Proteomes" id="UP000198418"/>
    </source>
</evidence>
<dbReference type="Pfam" id="PF00117">
    <property type="entry name" value="GATase"/>
    <property type="match status" value="1"/>
</dbReference>
<accession>A0A212PWD0</accession>
<evidence type="ECO:0000313" key="2">
    <source>
        <dbReference type="EMBL" id="SNB51198.1"/>
    </source>
</evidence>
<organism evidence="2 3">
    <name type="scientific">Rhodoblastus acidophilus</name>
    <name type="common">Rhodopseudomonas acidophila</name>
    <dbReference type="NCBI Taxonomy" id="1074"/>
    <lineage>
        <taxon>Bacteria</taxon>
        <taxon>Pseudomonadati</taxon>
        <taxon>Pseudomonadota</taxon>
        <taxon>Alphaproteobacteria</taxon>
        <taxon>Hyphomicrobiales</taxon>
        <taxon>Rhodoblastaceae</taxon>
        <taxon>Rhodoblastus</taxon>
    </lineage>
</organism>
<evidence type="ECO:0000259" key="1">
    <source>
        <dbReference type="Pfam" id="PF00117"/>
    </source>
</evidence>